<evidence type="ECO:0000256" key="2">
    <source>
        <dbReference type="ARBA" id="ARBA00022692"/>
    </source>
</evidence>
<feature type="transmembrane region" description="Helical" evidence="5">
    <location>
        <begin position="46"/>
        <end position="65"/>
    </location>
</feature>
<evidence type="ECO:0000313" key="6">
    <source>
        <dbReference type="EMBL" id="KKN35403.1"/>
    </source>
</evidence>
<organism evidence="6">
    <name type="scientific">marine sediment metagenome</name>
    <dbReference type="NCBI Taxonomy" id="412755"/>
    <lineage>
        <taxon>unclassified sequences</taxon>
        <taxon>metagenomes</taxon>
        <taxon>ecological metagenomes</taxon>
    </lineage>
</organism>
<feature type="transmembrane region" description="Helical" evidence="5">
    <location>
        <begin position="180"/>
        <end position="199"/>
    </location>
</feature>
<accession>A0A0F9T1P3</accession>
<proteinExistence type="predicted"/>
<dbReference type="AlphaFoldDB" id="A0A0F9T1P3"/>
<keyword evidence="3 5" id="KW-1133">Transmembrane helix</keyword>
<evidence type="ECO:0000256" key="4">
    <source>
        <dbReference type="ARBA" id="ARBA00023136"/>
    </source>
</evidence>
<feature type="transmembrane region" description="Helical" evidence="5">
    <location>
        <begin position="110"/>
        <end position="127"/>
    </location>
</feature>
<evidence type="ECO:0000256" key="1">
    <source>
        <dbReference type="ARBA" id="ARBA00004141"/>
    </source>
</evidence>
<feature type="transmembrane region" description="Helical" evidence="5">
    <location>
        <begin position="6"/>
        <end position="39"/>
    </location>
</feature>
<evidence type="ECO:0008006" key="7">
    <source>
        <dbReference type="Google" id="ProtNLM"/>
    </source>
</evidence>
<comment type="subcellular location">
    <subcellularLocation>
        <location evidence="1">Membrane</location>
        <topology evidence="1">Multi-pass membrane protein</topology>
    </subcellularLocation>
</comment>
<evidence type="ECO:0000256" key="3">
    <source>
        <dbReference type="ARBA" id="ARBA00022989"/>
    </source>
</evidence>
<protein>
    <recommendedName>
        <fullName evidence="7">Membrane transporter protein</fullName>
    </recommendedName>
</protein>
<dbReference type="GO" id="GO:0016020">
    <property type="term" value="C:membrane"/>
    <property type="evidence" value="ECO:0007669"/>
    <property type="project" value="UniProtKB-SubCell"/>
</dbReference>
<feature type="transmembrane region" description="Helical" evidence="5">
    <location>
        <begin position="139"/>
        <end position="168"/>
    </location>
</feature>
<evidence type="ECO:0000256" key="5">
    <source>
        <dbReference type="SAM" id="Phobius"/>
    </source>
</evidence>
<keyword evidence="2 5" id="KW-0812">Transmembrane</keyword>
<name>A0A0F9T1P3_9ZZZZ</name>
<reference evidence="6" key="1">
    <citation type="journal article" date="2015" name="Nature">
        <title>Complex archaea that bridge the gap between prokaryotes and eukaryotes.</title>
        <authorList>
            <person name="Spang A."/>
            <person name="Saw J.H."/>
            <person name="Jorgensen S.L."/>
            <person name="Zaremba-Niedzwiedzka K."/>
            <person name="Martijn J."/>
            <person name="Lind A.E."/>
            <person name="van Eijk R."/>
            <person name="Schleper C."/>
            <person name="Guy L."/>
            <person name="Ettema T.J."/>
        </authorList>
    </citation>
    <scope>NUCLEOTIDE SEQUENCE</scope>
</reference>
<dbReference type="EMBL" id="LAZR01002040">
    <property type="protein sequence ID" value="KKN35403.1"/>
    <property type="molecule type" value="Genomic_DNA"/>
</dbReference>
<feature type="transmembrane region" description="Helical" evidence="5">
    <location>
        <begin position="245"/>
        <end position="263"/>
    </location>
</feature>
<dbReference type="PANTHER" id="PTHR43483">
    <property type="entry name" value="MEMBRANE TRANSPORTER PROTEIN HI_0806-RELATED"/>
    <property type="match status" value="1"/>
</dbReference>
<sequence>MITAWLGFLMAGAISGLLAGLFGVGGGLIIVPILLWVFAWQGMEGAFVIHVAIATSLAAISITSLSSVWAHHKLANTQWHLVKQLAPTLVIGSAIGAYITSLLSKESLQFWFGLFAIFAAVKLWLPAPKEVSVRLLLKPVILLYGAITGVISAMVGIGGGTFIVPYLVMSGLSIQKAVGTAAACGFPIAVSGIITYMIIGQAHQPVTTSWQTGFVNWQAFVGIVSTSIWMAPVGAKIATKLSATLLSRLFSVLLLFIGVMFIMR</sequence>
<feature type="transmembrane region" description="Helical" evidence="5">
    <location>
        <begin position="85"/>
        <end position="103"/>
    </location>
</feature>
<keyword evidence="4 5" id="KW-0472">Membrane</keyword>
<dbReference type="PANTHER" id="PTHR43483:SF3">
    <property type="entry name" value="MEMBRANE TRANSPORTER PROTEIN HI_0806-RELATED"/>
    <property type="match status" value="1"/>
</dbReference>
<dbReference type="Pfam" id="PF01925">
    <property type="entry name" value="TauE"/>
    <property type="match status" value="1"/>
</dbReference>
<dbReference type="InterPro" id="IPR002781">
    <property type="entry name" value="TM_pro_TauE-like"/>
</dbReference>
<comment type="caution">
    <text evidence="6">The sequence shown here is derived from an EMBL/GenBank/DDBJ whole genome shotgun (WGS) entry which is preliminary data.</text>
</comment>
<feature type="transmembrane region" description="Helical" evidence="5">
    <location>
        <begin position="219"/>
        <end position="238"/>
    </location>
</feature>
<gene>
    <name evidence="6" type="ORF">LCGC14_0784000</name>
</gene>